<dbReference type="RefSeq" id="WP_171582249.1">
    <property type="nucleotide sequence ID" value="NZ_JAAVLX010000009.1"/>
</dbReference>
<organism evidence="2 3">
    <name type="scientific">Bradyrhizobium australiense</name>
    <dbReference type="NCBI Taxonomy" id="2721161"/>
    <lineage>
        <taxon>Bacteria</taxon>
        <taxon>Pseudomonadati</taxon>
        <taxon>Pseudomonadota</taxon>
        <taxon>Alphaproteobacteria</taxon>
        <taxon>Hyphomicrobiales</taxon>
        <taxon>Nitrobacteraceae</taxon>
        <taxon>Bradyrhizobium</taxon>
    </lineage>
</organism>
<dbReference type="GO" id="GO:0004540">
    <property type="term" value="F:RNA nuclease activity"/>
    <property type="evidence" value="ECO:0007669"/>
    <property type="project" value="InterPro"/>
</dbReference>
<sequence length="278" mass="31976">MNFGWLGATNASRKAIEPVTKYLFIDGGFIENMIPKAAAFLGMELNSSLDYRAIAGGFQRTFYYDALPSRKDNDTDESFNTKLVAKLKLFDRVNRTPFMHTREGITRSRSTRRMLEQKGVDILLAIDVYKHASLRNMAEAHIMTTDLDFFPLFEALRDTPVSVHLHCYAPETSEELMSLADVVIPITPFTILRWLQYPEREKIVDRTTTADFQPSTVFKEGVCEGLPYLIYQEPRLGERCFLGQSMAINPHVLARSDRWELIVAEFEDNHKKRVYFDA</sequence>
<evidence type="ECO:0000259" key="1">
    <source>
        <dbReference type="Pfam" id="PF01936"/>
    </source>
</evidence>
<reference evidence="2 3" key="1">
    <citation type="submission" date="2020-03" db="EMBL/GenBank/DDBJ databases">
        <title>Bradyrhizobium diversity isolated from nodules of Indigofera sp.</title>
        <authorList>
            <person name="Klepa M."/>
            <person name="Helene L."/>
            <person name="Hungria M."/>
        </authorList>
    </citation>
    <scope>NUCLEOTIDE SEQUENCE [LARGE SCALE GENOMIC DNA]</scope>
    <source>
        <strain evidence="2 3">WSM 1791</strain>
    </source>
</reference>
<accession>A0A7Y4GW09</accession>
<dbReference type="InterPro" id="IPR021139">
    <property type="entry name" value="NYN"/>
</dbReference>
<protein>
    <submittedName>
        <fullName evidence="2">NYN domain-containing protein</fullName>
    </submittedName>
</protein>
<dbReference type="Gene3D" id="3.40.50.1010">
    <property type="entry name" value="5'-nuclease"/>
    <property type="match status" value="1"/>
</dbReference>
<comment type="caution">
    <text evidence="2">The sequence shown here is derived from an EMBL/GenBank/DDBJ whole genome shotgun (WGS) entry which is preliminary data.</text>
</comment>
<evidence type="ECO:0000313" key="3">
    <source>
        <dbReference type="Proteomes" id="UP000544122"/>
    </source>
</evidence>
<dbReference type="AlphaFoldDB" id="A0A7Y4GW09"/>
<keyword evidence="3" id="KW-1185">Reference proteome</keyword>
<dbReference type="Pfam" id="PF01936">
    <property type="entry name" value="NYN"/>
    <property type="match status" value="1"/>
</dbReference>
<feature type="domain" description="NYN" evidence="1">
    <location>
        <begin position="94"/>
        <end position="186"/>
    </location>
</feature>
<evidence type="ECO:0000313" key="2">
    <source>
        <dbReference type="EMBL" id="NOJ43029.1"/>
    </source>
</evidence>
<gene>
    <name evidence="2" type="ORF">HCN58_26210</name>
</gene>
<name>A0A7Y4GW09_9BRAD</name>
<dbReference type="EMBL" id="JAAVLX010000009">
    <property type="protein sequence ID" value="NOJ43029.1"/>
    <property type="molecule type" value="Genomic_DNA"/>
</dbReference>
<proteinExistence type="predicted"/>
<dbReference type="Proteomes" id="UP000544122">
    <property type="component" value="Unassembled WGS sequence"/>
</dbReference>